<sequence>MKKLVFILVLMVTGLSANAQNGAKIEFKEETINYGEVYKGVDSGKRTFEFTNTGNEPLIIKDAKSSCGCTVPTKPTEPIAPGKKGVIEVQYNMNPGPISKTITVETNAINKENGMIALRIKGTVLVKEEKSLLEKKAPGPLSK</sequence>
<organism evidence="2 3">
    <name type="scientific">Flavobacterium terrigena</name>
    <dbReference type="NCBI Taxonomy" id="402734"/>
    <lineage>
        <taxon>Bacteria</taxon>
        <taxon>Pseudomonadati</taxon>
        <taxon>Bacteroidota</taxon>
        <taxon>Flavobacteriia</taxon>
        <taxon>Flavobacteriales</taxon>
        <taxon>Flavobacteriaceae</taxon>
        <taxon>Flavobacterium</taxon>
    </lineage>
</organism>
<dbReference type="PANTHER" id="PTHR37833">
    <property type="entry name" value="LIPOPROTEIN-RELATED"/>
    <property type="match status" value="1"/>
</dbReference>
<feature type="chain" id="PRO_5011668509" description="DUF1573 domain-containing protein" evidence="1">
    <location>
        <begin position="20"/>
        <end position="143"/>
    </location>
</feature>
<gene>
    <name evidence="2" type="ORF">SAMN05660918_2505</name>
</gene>
<proteinExistence type="predicted"/>
<dbReference type="Pfam" id="PF07610">
    <property type="entry name" value="DUF1573"/>
    <property type="match status" value="1"/>
</dbReference>
<protein>
    <recommendedName>
        <fullName evidence="4">DUF1573 domain-containing protein</fullName>
    </recommendedName>
</protein>
<name>A0A1H6WN96_9FLAO</name>
<keyword evidence="1" id="KW-0732">Signal</keyword>
<dbReference type="OrthoDB" id="826619at2"/>
<evidence type="ECO:0000256" key="1">
    <source>
        <dbReference type="SAM" id="SignalP"/>
    </source>
</evidence>
<dbReference type="Gene3D" id="2.60.40.10">
    <property type="entry name" value="Immunoglobulins"/>
    <property type="match status" value="1"/>
</dbReference>
<dbReference type="Proteomes" id="UP000199702">
    <property type="component" value="Unassembled WGS sequence"/>
</dbReference>
<evidence type="ECO:0008006" key="4">
    <source>
        <dbReference type="Google" id="ProtNLM"/>
    </source>
</evidence>
<evidence type="ECO:0000313" key="2">
    <source>
        <dbReference type="EMBL" id="SEJ13952.1"/>
    </source>
</evidence>
<keyword evidence="3" id="KW-1185">Reference proteome</keyword>
<dbReference type="InterPro" id="IPR013783">
    <property type="entry name" value="Ig-like_fold"/>
</dbReference>
<dbReference type="EMBL" id="FNYA01000006">
    <property type="protein sequence ID" value="SEJ13952.1"/>
    <property type="molecule type" value="Genomic_DNA"/>
</dbReference>
<dbReference type="InterPro" id="IPR011467">
    <property type="entry name" value="DUF1573"/>
</dbReference>
<feature type="signal peptide" evidence="1">
    <location>
        <begin position="1"/>
        <end position="19"/>
    </location>
</feature>
<dbReference type="RefSeq" id="WP_091314063.1">
    <property type="nucleotide sequence ID" value="NZ_CBCSJU010000001.1"/>
</dbReference>
<reference evidence="3" key="1">
    <citation type="submission" date="2016-10" db="EMBL/GenBank/DDBJ databases">
        <authorList>
            <person name="Varghese N."/>
            <person name="Submissions S."/>
        </authorList>
    </citation>
    <scope>NUCLEOTIDE SEQUENCE [LARGE SCALE GENOMIC DNA]</scope>
    <source>
        <strain evidence="3">DSM 17934</strain>
    </source>
</reference>
<evidence type="ECO:0000313" key="3">
    <source>
        <dbReference type="Proteomes" id="UP000199702"/>
    </source>
</evidence>
<dbReference type="AlphaFoldDB" id="A0A1H6WN96"/>
<dbReference type="STRING" id="402734.SAMN05660918_2505"/>
<dbReference type="PANTHER" id="PTHR37833:SF1">
    <property type="entry name" value="SIGNAL PEPTIDE PROTEIN"/>
    <property type="match status" value="1"/>
</dbReference>
<accession>A0A1H6WN96</accession>